<dbReference type="InterPro" id="IPR003593">
    <property type="entry name" value="AAA+_ATPase"/>
</dbReference>
<name>A0AAE3VFH6_9BACT</name>
<dbReference type="NCBIfam" id="TIGR00635">
    <property type="entry name" value="ruvB"/>
    <property type="match status" value="1"/>
</dbReference>
<feature type="binding site" evidence="9">
    <location>
        <begin position="130"/>
        <end position="132"/>
    </location>
    <ligand>
        <name>ATP</name>
        <dbReference type="ChEBI" id="CHEBI:30616"/>
    </ligand>
</feature>
<dbReference type="GO" id="GO:0000400">
    <property type="term" value="F:four-way junction DNA binding"/>
    <property type="evidence" value="ECO:0007669"/>
    <property type="project" value="UniProtKB-UniRule"/>
</dbReference>
<feature type="binding site" evidence="9">
    <location>
        <position position="22"/>
    </location>
    <ligand>
        <name>ATP</name>
        <dbReference type="ChEBI" id="CHEBI:30616"/>
    </ligand>
</feature>
<feature type="binding site" evidence="9">
    <location>
        <position position="23"/>
    </location>
    <ligand>
        <name>ATP</name>
        <dbReference type="ChEBI" id="CHEBI:30616"/>
    </ligand>
</feature>
<dbReference type="CDD" id="cd00009">
    <property type="entry name" value="AAA"/>
    <property type="match status" value="1"/>
</dbReference>
<proteinExistence type="inferred from homology"/>
<dbReference type="GO" id="GO:0048476">
    <property type="term" value="C:Holliday junction resolvase complex"/>
    <property type="evidence" value="ECO:0007669"/>
    <property type="project" value="UniProtKB-UniRule"/>
</dbReference>
<keyword evidence="4 9" id="KW-0378">Hydrolase</keyword>
<dbReference type="GO" id="GO:0016787">
    <property type="term" value="F:hydrolase activity"/>
    <property type="evidence" value="ECO:0007669"/>
    <property type="project" value="UniProtKB-KW"/>
</dbReference>
<comment type="similarity">
    <text evidence="9">Belongs to the RuvB family.</text>
</comment>
<dbReference type="SMART" id="SM00382">
    <property type="entry name" value="AAA"/>
    <property type="match status" value="1"/>
</dbReference>
<comment type="subunit">
    <text evidence="9">Homohexamer. Forms an RuvA(8)-RuvB(12)-Holliday junction (HJ) complex. HJ DNA is sandwiched between 2 RuvA tetramers; dsDNA enters through RuvA and exits via RuvB. An RuvB hexamer assembles on each DNA strand where it exits the tetramer. Each RuvB hexamer is contacted by two RuvA subunits (via domain III) on 2 adjacent RuvB subunits; this complex drives branch migration. In the full resolvosome a probable DNA-RuvA(4)-RuvB(12)-RuvC(2) complex forms which resolves the HJ.</text>
</comment>
<feature type="binding site" evidence="9">
    <location>
        <position position="68"/>
    </location>
    <ligand>
        <name>Mg(2+)</name>
        <dbReference type="ChEBI" id="CHEBI:18420"/>
    </ligand>
</feature>
<evidence type="ECO:0000256" key="1">
    <source>
        <dbReference type="ARBA" id="ARBA00022490"/>
    </source>
</evidence>
<evidence type="ECO:0000256" key="7">
    <source>
        <dbReference type="ARBA" id="ARBA00023172"/>
    </source>
</evidence>
<dbReference type="AlphaFoldDB" id="A0AAE3VFH6"/>
<feature type="region of interest" description="Small ATPAse domain (RuvB-S)" evidence="9">
    <location>
        <begin position="184"/>
        <end position="254"/>
    </location>
</feature>
<organism evidence="11 12">
    <name type="scientific">Oligosphaera ethanolica</name>
    <dbReference type="NCBI Taxonomy" id="760260"/>
    <lineage>
        <taxon>Bacteria</taxon>
        <taxon>Pseudomonadati</taxon>
        <taxon>Lentisphaerota</taxon>
        <taxon>Oligosphaeria</taxon>
        <taxon>Oligosphaerales</taxon>
        <taxon>Oligosphaeraceae</taxon>
        <taxon>Oligosphaera</taxon>
    </lineage>
</organism>
<dbReference type="PANTHER" id="PTHR42848">
    <property type="match status" value="1"/>
</dbReference>
<dbReference type="GO" id="GO:0005524">
    <property type="term" value="F:ATP binding"/>
    <property type="evidence" value="ECO:0007669"/>
    <property type="project" value="UniProtKB-UniRule"/>
</dbReference>
<evidence type="ECO:0000256" key="2">
    <source>
        <dbReference type="ARBA" id="ARBA00022741"/>
    </source>
</evidence>
<reference evidence="11" key="1">
    <citation type="submission" date="2023-07" db="EMBL/GenBank/DDBJ databases">
        <title>Genomic Encyclopedia of Type Strains, Phase IV (KMG-IV): sequencing the most valuable type-strain genomes for metagenomic binning, comparative biology and taxonomic classification.</title>
        <authorList>
            <person name="Goeker M."/>
        </authorList>
    </citation>
    <scope>NUCLEOTIDE SEQUENCE</scope>
    <source>
        <strain evidence="11">DSM 24202</strain>
    </source>
</reference>
<dbReference type="InterPro" id="IPR008823">
    <property type="entry name" value="RuvB_wg_C"/>
</dbReference>
<dbReference type="InterPro" id="IPR004605">
    <property type="entry name" value="DNA_helicase_Holl-junc_RuvB"/>
</dbReference>
<dbReference type="Gene3D" id="1.10.8.60">
    <property type="match status" value="1"/>
</dbReference>
<evidence type="ECO:0000259" key="10">
    <source>
        <dbReference type="SMART" id="SM00382"/>
    </source>
</evidence>
<keyword evidence="12" id="KW-1185">Reference proteome</keyword>
<sequence length="346" mass="38440">MANERFITSELNAREENFEATLRPQVFADFPGQDRVKERLRIMVEASTNRGEALSHILLCGPPGLGKTTLANIIANARGSGIKSTSGPVIEKPGDLAGMLTGLNEGDILFIDEIHRLPIQIEEYLYSAMEDFVIDIMLEQGVGARSVRLNLPKFCLIGATTRQGKLSSPLRSRFTMTCRLDYYRVDELEKILTRSADVLNIAADTAGLHEIARRSRGTPRIANNLIRWVRDFAQVRRESIITGPVADQALTMLDIDKDGLDEMDNRIIEAILVKFRGRPVGLKSLAVAVGEEEGTIEDVYEPYLIQEGYLLRTPAGRVVTNKAEMRFGIKGIGGDVSEQPRQPELF</sequence>
<dbReference type="InterPro" id="IPR041445">
    <property type="entry name" value="AAA_lid_4"/>
</dbReference>
<dbReference type="NCBIfam" id="NF000868">
    <property type="entry name" value="PRK00080.1"/>
    <property type="match status" value="1"/>
</dbReference>
<comment type="catalytic activity">
    <reaction evidence="9">
        <text>ATP + H2O = ADP + phosphate + H(+)</text>
        <dbReference type="Rhea" id="RHEA:13065"/>
        <dbReference type="ChEBI" id="CHEBI:15377"/>
        <dbReference type="ChEBI" id="CHEBI:15378"/>
        <dbReference type="ChEBI" id="CHEBI:30616"/>
        <dbReference type="ChEBI" id="CHEBI:43474"/>
        <dbReference type="ChEBI" id="CHEBI:456216"/>
    </reaction>
</comment>
<keyword evidence="6 9" id="KW-0238">DNA-binding</keyword>
<feature type="binding site" evidence="9">
    <location>
        <position position="317"/>
    </location>
    <ligand>
        <name>DNA</name>
        <dbReference type="ChEBI" id="CHEBI:16991"/>
    </ligand>
</feature>
<dbReference type="GO" id="GO:0006281">
    <property type="term" value="P:DNA repair"/>
    <property type="evidence" value="ECO:0007669"/>
    <property type="project" value="UniProtKB-UniRule"/>
</dbReference>
<keyword evidence="2 9" id="KW-0547">Nucleotide-binding</keyword>
<dbReference type="InterPro" id="IPR036390">
    <property type="entry name" value="WH_DNA-bd_sf"/>
</dbReference>
<protein>
    <recommendedName>
        <fullName evidence="9">Holliday junction branch migration complex subunit RuvB</fullName>
        <ecNumber evidence="9">3.6.4.-</ecNumber>
    </recommendedName>
</protein>
<evidence type="ECO:0000313" key="12">
    <source>
        <dbReference type="Proteomes" id="UP001238163"/>
    </source>
</evidence>
<feature type="binding site" evidence="9">
    <location>
        <position position="68"/>
    </location>
    <ligand>
        <name>ATP</name>
        <dbReference type="ChEBI" id="CHEBI:30616"/>
    </ligand>
</feature>
<dbReference type="RefSeq" id="WP_307260880.1">
    <property type="nucleotide sequence ID" value="NZ_JAUSVL010000001.1"/>
</dbReference>
<dbReference type="HAMAP" id="MF_00016">
    <property type="entry name" value="DNA_HJ_migration_RuvB"/>
    <property type="match status" value="1"/>
</dbReference>
<evidence type="ECO:0000256" key="8">
    <source>
        <dbReference type="ARBA" id="ARBA00023204"/>
    </source>
</evidence>
<feature type="binding site" evidence="9">
    <location>
        <position position="67"/>
    </location>
    <ligand>
        <name>ATP</name>
        <dbReference type="ChEBI" id="CHEBI:30616"/>
    </ligand>
</feature>
<feature type="binding site" evidence="9">
    <location>
        <position position="64"/>
    </location>
    <ligand>
        <name>ATP</name>
        <dbReference type="ChEBI" id="CHEBI:30616"/>
    </ligand>
</feature>
<dbReference type="Gene3D" id="3.40.50.300">
    <property type="entry name" value="P-loop containing nucleotide triphosphate hydrolases"/>
    <property type="match status" value="1"/>
</dbReference>
<comment type="caution">
    <text evidence="9">Lacks conserved residue(s) required for the propagation of feature annotation.</text>
</comment>
<evidence type="ECO:0000256" key="4">
    <source>
        <dbReference type="ARBA" id="ARBA00022801"/>
    </source>
</evidence>
<keyword evidence="11" id="KW-0347">Helicase</keyword>
<evidence type="ECO:0000256" key="6">
    <source>
        <dbReference type="ARBA" id="ARBA00023125"/>
    </source>
</evidence>
<comment type="subcellular location">
    <subcellularLocation>
        <location evidence="9">Cytoplasm</location>
    </subcellularLocation>
</comment>
<dbReference type="Pfam" id="PF05496">
    <property type="entry name" value="RuvB_N"/>
    <property type="match status" value="1"/>
</dbReference>
<accession>A0AAE3VFH6</accession>
<evidence type="ECO:0000313" key="11">
    <source>
        <dbReference type="EMBL" id="MDQ0289456.1"/>
    </source>
</evidence>
<dbReference type="PANTHER" id="PTHR42848:SF1">
    <property type="entry name" value="HOLLIDAY JUNCTION BRANCH MIGRATION COMPLEX SUBUNIT RUVB"/>
    <property type="match status" value="1"/>
</dbReference>
<keyword evidence="1 9" id="KW-0963">Cytoplasm</keyword>
<feature type="binding site" evidence="9">
    <location>
        <position position="312"/>
    </location>
    <ligand>
        <name>DNA</name>
        <dbReference type="ChEBI" id="CHEBI:16991"/>
    </ligand>
</feature>
<dbReference type="SUPFAM" id="SSF46785">
    <property type="entry name" value="Winged helix' DNA-binding domain"/>
    <property type="match status" value="1"/>
</dbReference>
<dbReference type="EC" id="3.6.4.-" evidence="9"/>
<dbReference type="InterPro" id="IPR036388">
    <property type="entry name" value="WH-like_DNA-bd_sf"/>
</dbReference>
<evidence type="ECO:0000256" key="5">
    <source>
        <dbReference type="ARBA" id="ARBA00022840"/>
    </source>
</evidence>
<feature type="binding site" evidence="9">
    <location>
        <position position="69"/>
    </location>
    <ligand>
        <name>ATP</name>
        <dbReference type="ChEBI" id="CHEBI:30616"/>
    </ligand>
</feature>
<dbReference type="Pfam" id="PF17864">
    <property type="entry name" value="AAA_lid_4"/>
    <property type="match status" value="1"/>
</dbReference>
<feature type="binding site" evidence="9">
    <location>
        <position position="220"/>
    </location>
    <ligand>
        <name>ATP</name>
        <dbReference type="ChEBI" id="CHEBI:30616"/>
    </ligand>
</feature>
<dbReference type="InterPro" id="IPR027417">
    <property type="entry name" value="P-loop_NTPase"/>
</dbReference>
<comment type="domain">
    <text evidence="9">Has 3 domains, the large (RuvB-L) and small ATPase (RuvB-S) domains and the C-terminal head (RuvB-H) domain. The head domain binds DNA, while the ATPase domains jointly bind ATP, ADP or are empty depending on the state of the subunit in the translocation cycle. During a single DNA translocation step the structure of each domain remains the same, but their relative positions change.</text>
</comment>
<dbReference type="GO" id="GO:0006310">
    <property type="term" value="P:DNA recombination"/>
    <property type="evidence" value="ECO:0007669"/>
    <property type="project" value="UniProtKB-UniRule"/>
</dbReference>
<keyword evidence="8 9" id="KW-0234">DNA repair</keyword>
<comment type="function">
    <text evidence="9">The RuvA-RuvB-RuvC complex processes Holliday junction (HJ) DNA during genetic recombination and DNA repair, while the RuvA-RuvB complex plays an important role in the rescue of blocked DNA replication forks via replication fork reversal (RFR). RuvA specifically binds to HJ cruciform DNA, conferring on it an open structure. The RuvB hexamer acts as an ATP-dependent pump, pulling dsDNA into and through the RuvAB complex. RuvB forms 2 homohexamers on either side of HJ DNA bound by 1 or 2 RuvA tetramers; 4 subunits per hexamer contact DNA at a time. Coordinated motions by a converter formed by DNA-disengaged RuvB subunits stimulates ATP hydrolysis and nucleotide exchange. Immobilization of the converter enables RuvB to convert the ATP-contained energy into a lever motion, pulling 2 nucleotides of DNA out of the RuvA tetramer per ATP hydrolyzed, thus driving DNA branch migration. The RuvB motors rotate together with the DNA substrate, which together with the progressing nucleotide cycle form the mechanistic basis for DNA recombination by continuous HJ branch migration. Branch migration allows RuvC to scan DNA until it finds its consensus sequence, where it cleaves and resolves cruciform DNA.</text>
</comment>
<keyword evidence="3 9" id="KW-0227">DNA damage</keyword>
<dbReference type="GO" id="GO:0005737">
    <property type="term" value="C:cytoplasm"/>
    <property type="evidence" value="ECO:0007669"/>
    <property type="project" value="UniProtKB-SubCell"/>
</dbReference>
<evidence type="ECO:0000256" key="3">
    <source>
        <dbReference type="ARBA" id="ARBA00022763"/>
    </source>
</evidence>
<feature type="domain" description="AAA+ ATPase" evidence="10">
    <location>
        <begin position="53"/>
        <end position="186"/>
    </location>
</feature>
<comment type="caution">
    <text evidence="11">The sequence shown here is derived from an EMBL/GenBank/DDBJ whole genome shotgun (WGS) entry which is preliminary data.</text>
</comment>
<keyword evidence="5 9" id="KW-0067">ATP-binding</keyword>
<feature type="region of interest" description="Head domain (RuvB-H)" evidence="9">
    <location>
        <begin position="257"/>
        <end position="346"/>
    </location>
</feature>
<dbReference type="Proteomes" id="UP001238163">
    <property type="component" value="Unassembled WGS sequence"/>
</dbReference>
<feature type="region of interest" description="Large ATPase domain (RuvB-L)" evidence="9">
    <location>
        <begin position="3"/>
        <end position="183"/>
    </location>
</feature>
<dbReference type="GO" id="GO:0009378">
    <property type="term" value="F:four-way junction helicase activity"/>
    <property type="evidence" value="ECO:0007669"/>
    <property type="project" value="InterPro"/>
</dbReference>
<feature type="binding site" evidence="9">
    <location>
        <position position="183"/>
    </location>
    <ligand>
        <name>ATP</name>
        <dbReference type="ChEBI" id="CHEBI:30616"/>
    </ligand>
</feature>
<dbReference type="Pfam" id="PF05491">
    <property type="entry name" value="WHD_RuvB"/>
    <property type="match status" value="1"/>
</dbReference>
<dbReference type="Gene3D" id="1.10.10.10">
    <property type="entry name" value="Winged helix-like DNA-binding domain superfamily/Winged helix DNA-binding domain"/>
    <property type="match status" value="1"/>
</dbReference>
<gene>
    <name evidence="9" type="primary">ruvB</name>
    <name evidence="11" type="ORF">J3R75_001563</name>
</gene>
<evidence type="ECO:0000256" key="9">
    <source>
        <dbReference type="HAMAP-Rule" id="MF_00016"/>
    </source>
</evidence>
<feature type="binding site" evidence="9">
    <location>
        <position position="173"/>
    </location>
    <ligand>
        <name>ATP</name>
        <dbReference type="ChEBI" id="CHEBI:30616"/>
    </ligand>
</feature>
<dbReference type="EMBL" id="JAUSVL010000001">
    <property type="protein sequence ID" value="MDQ0289456.1"/>
    <property type="molecule type" value="Genomic_DNA"/>
</dbReference>
<keyword evidence="7 9" id="KW-0233">DNA recombination</keyword>
<dbReference type="SUPFAM" id="SSF52540">
    <property type="entry name" value="P-loop containing nucleoside triphosphate hydrolases"/>
    <property type="match status" value="1"/>
</dbReference>
<dbReference type="InterPro" id="IPR008824">
    <property type="entry name" value="RuvB-like_N"/>
</dbReference>